<gene>
    <name evidence="2" type="ORF">CKM354_000210800</name>
</gene>
<dbReference type="PANTHER" id="PTHR24148:SF64">
    <property type="entry name" value="HETEROKARYON INCOMPATIBILITY DOMAIN-CONTAINING PROTEIN"/>
    <property type="match status" value="1"/>
</dbReference>
<dbReference type="Proteomes" id="UP000825890">
    <property type="component" value="Unassembled WGS sequence"/>
</dbReference>
<dbReference type="GeneID" id="68287683"/>
<comment type="caution">
    <text evidence="2">The sequence shown here is derived from an EMBL/GenBank/DDBJ whole genome shotgun (WGS) entry which is preliminary data.</text>
</comment>
<dbReference type="EMBL" id="BOLY01000001">
    <property type="protein sequence ID" value="GIZ38701.1"/>
    <property type="molecule type" value="Genomic_DNA"/>
</dbReference>
<evidence type="ECO:0000313" key="3">
    <source>
        <dbReference type="Proteomes" id="UP000825890"/>
    </source>
</evidence>
<dbReference type="AlphaFoldDB" id="A0A9P3F8Y3"/>
<protein>
    <recommendedName>
        <fullName evidence="1">Heterokaryon incompatibility domain-containing protein</fullName>
    </recommendedName>
</protein>
<evidence type="ECO:0000313" key="2">
    <source>
        <dbReference type="EMBL" id="GIZ38701.1"/>
    </source>
</evidence>
<dbReference type="Pfam" id="PF06985">
    <property type="entry name" value="HET"/>
    <property type="match status" value="1"/>
</dbReference>
<feature type="domain" description="Heterokaryon incompatibility" evidence="1">
    <location>
        <begin position="52"/>
        <end position="208"/>
    </location>
</feature>
<dbReference type="RefSeq" id="XP_044653188.1">
    <property type="nucleotide sequence ID" value="XM_044797253.1"/>
</dbReference>
<evidence type="ECO:0000259" key="1">
    <source>
        <dbReference type="Pfam" id="PF06985"/>
    </source>
</evidence>
<name>A0A9P3F8Y3_9PEZI</name>
<dbReference type="InterPro" id="IPR052895">
    <property type="entry name" value="HetReg/Transcr_Mod"/>
</dbReference>
<organism evidence="2 3">
    <name type="scientific">Cercospora kikuchii</name>
    <dbReference type="NCBI Taxonomy" id="84275"/>
    <lineage>
        <taxon>Eukaryota</taxon>
        <taxon>Fungi</taxon>
        <taxon>Dikarya</taxon>
        <taxon>Ascomycota</taxon>
        <taxon>Pezizomycotina</taxon>
        <taxon>Dothideomycetes</taxon>
        <taxon>Dothideomycetidae</taxon>
        <taxon>Mycosphaerellales</taxon>
        <taxon>Mycosphaerellaceae</taxon>
        <taxon>Cercospora</taxon>
    </lineage>
</organism>
<dbReference type="OrthoDB" id="3629193at2759"/>
<dbReference type="Pfam" id="PF26639">
    <property type="entry name" value="Het-6_barrel"/>
    <property type="match status" value="1"/>
</dbReference>
<proteinExistence type="predicted"/>
<sequence length="602" mass="67302">METEYNTYYSYHTLPTDGKYFRLLSIEPGVRDDDIKCSLSNAVLTRAGELQYETISYCWGDRSSREQIQVNGKSFDAPASSVAALRRVRSPMRRRRLWIDAICINQDDLLERAQQVSLMGDLYSSSQGNLICLGEPSGTESEALASIQAICEEAEVETNGFVGLRSALWSEDGSTQYSESGLTCQPNYKALQSFYSKPWFSRLWVIQEVVLAPHSQCLCGAHEIDLLDVLLAGSWLGYKSTCLPLEFMREVPSGMRNINTLLARVDRHERFVKPKLGGTFNMSGLLDFGRHRLVAVPHDRIYGMLGLYDCYDGDIAGQGFQVDYQAPLQTVLCKATKIALWECRRNLDVVFEHVSHRSNNELDSWASWIPRWDRQWDWTIDSSDLSYKLYDCDLSSAASEDLFDMSNNAAVILMRGICVGKAQLYSAVLTRKIATDAAEYLIWLDKATEIAQCADGILGLTLAASSNFDAVKMSSTEDAPLQRLREYMALNGIVPDIGDLQPEDNPDILSLSRYDSAIWYASGNRRVFATSTGEIGIGPKVMQEGDMIVVLYGARLPQLLRRSESDGRYRLLGQCYVHGIMHGEAVKAHRAAGGADEIFAMV</sequence>
<reference evidence="2 3" key="1">
    <citation type="submission" date="2021-01" db="EMBL/GenBank/DDBJ databases">
        <title>Cercospora kikuchii MAFF 305040 whole genome shotgun sequence.</title>
        <authorList>
            <person name="Kashiwa T."/>
            <person name="Suzuki T."/>
        </authorList>
    </citation>
    <scope>NUCLEOTIDE SEQUENCE [LARGE SCALE GENOMIC DNA]</scope>
    <source>
        <strain evidence="2 3">MAFF 305040</strain>
    </source>
</reference>
<dbReference type="InterPro" id="IPR010730">
    <property type="entry name" value="HET"/>
</dbReference>
<keyword evidence="3" id="KW-1185">Reference proteome</keyword>
<dbReference type="PANTHER" id="PTHR24148">
    <property type="entry name" value="ANKYRIN REPEAT DOMAIN-CONTAINING PROTEIN 39 HOMOLOG-RELATED"/>
    <property type="match status" value="1"/>
</dbReference>
<accession>A0A9P3F8Y3</accession>